<keyword evidence="16" id="KW-1185">Reference proteome</keyword>
<dbReference type="InterPro" id="IPR007167">
    <property type="entry name" value="Fe-transptr_FeoA-like"/>
</dbReference>
<dbReference type="InterPro" id="IPR036421">
    <property type="entry name" value="Fe_dep_repressor_sf"/>
</dbReference>
<comment type="similarity">
    <text evidence="2">Belongs to the DtxR/MntR family.</text>
</comment>
<dbReference type="Proteomes" id="UP000802392">
    <property type="component" value="Unassembled WGS sequence"/>
</dbReference>
<dbReference type="SMART" id="SM00529">
    <property type="entry name" value="HTH_DTXR"/>
    <property type="match status" value="1"/>
</dbReference>
<dbReference type="InterPro" id="IPR050536">
    <property type="entry name" value="DtxR_MntR_Metal-Reg"/>
</dbReference>
<dbReference type="InterPro" id="IPR036390">
    <property type="entry name" value="WH_DNA-bd_sf"/>
</dbReference>
<evidence type="ECO:0000256" key="12">
    <source>
        <dbReference type="ARBA" id="ARBA00032593"/>
    </source>
</evidence>
<dbReference type="PROSITE" id="PS50944">
    <property type="entry name" value="HTH_DTXR"/>
    <property type="match status" value="1"/>
</dbReference>
<evidence type="ECO:0000256" key="2">
    <source>
        <dbReference type="ARBA" id="ARBA00007871"/>
    </source>
</evidence>
<organism evidence="15 16">
    <name type="scientific">Paenarthrobacter ilicis</name>
    <dbReference type="NCBI Taxonomy" id="43665"/>
    <lineage>
        <taxon>Bacteria</taxon>
        <taxon>Bacillati</taxon>
        <taxon>Actinomycetota</taxon>
        <taxon>Actinomycetes</taxon>
        <taxon>Micrococcales</taxon>
        <taxon>Micrococcaceae</taxon>
        <taxon>Paenarthrobacter</taxon>
    </lineage>
</organism>
<dbReference type="SMART" id="SM00899">
    <property type="entry name" value="FeoA"/>
    <property type="match status" value="1"/>
</dbReference>
<evidence type="ECO:0000256" key="8">
    <source>
        <dbReference type="ARBA" id="ARBA00023125"/>
    </source>
</evidence>
<keyword evidence="6" id="KW-0408">Iron</keyword>
<dbReference type="Gene3D" id="1.10.10.10">
    <property type="entry name" value="Winged helix-like DNA-binding domain superfamily/Winged helix DNA-binding domain"/>
    <property type="match status" value="1"/>
</dbReference>
<dbReference type="SUPFAM" id="SSF46785">
    <property type="entry name" value="Winged helix' DNA-binding domain"/>
    <property type="match status" value="1"/>
</dbReference>
<dbReference type="SUPFAM" id="SSF50037">
    <property type="entry name" value="C-terminal domain of transcriptional repressors"/>
    <property type="match status" value="1"/>
</dbReference>
<evidence type="ECO:0000259" key="14">
    <source>
        <dbReference type="PROSITE" id="PS50944"/>
    </source>
</evidence>
<keyword evidence="5" id="KW-0678">Repressor</keyword>
<evidence type="ECO:0000256" key="6">
    <source>
        <dbReference type="ARBA" id="ARBA00023004"/>
    </source>
</evidence>
<keyword evidence="4" id="KW-0963">Cytoplasm</keyword>
<keyword evidence="8" id="KW-0238">DNA-binding</keyword>
<proteinExistence type="inferred from homology"/>
<dbReference type="PANTHER" id="PTHR33238:SF11">
    <property type="entry name" value="TRANSCRIPTIONAL REGULATOR MNTR"/>
    <property type="match status" value="1"/>
</dbReference>
<evidence type="ECO:0000256" key="1">
    <source>
        <dbReference type="ARBA" id="ARBA00004496"/>
    </source>
</evidence>
<evidence type="ECO:0000313" key="15">
    <source>
        <dbReference type="EMBL" id="NIJ03355.1"/>
    </source>
</evidence>
<keyword evidence="10" id="KW-0804">Transcription</keyword>
<evidence type="ECO:0000256" key="9">
    <source>
        <dbReference type="ARBA" id="ARBA00023159"/>
    </source>
</evidence>
<evidence type="ECO:0000313" key="16">
    <source>
        <dbReference type="Proteomes" id="UP000802392"/>
    </source>
</evidence>
<keyword evidence="9" id="KW-0010">Activator</keyword>
<evidence type="ECO:0000256" key="3">
    <source>
        <dbReference type="ARBA" id="ARBA00011738"/>
    </source>
</evidence>
<keyword evidence="11" id="KW-0464">Manganese</keyword>
<reference evidence="15 16" key="1">
    <citation type="submission" date="2020-03" db="EMBL/GenBank/DDBJ databases">
        <title>Genomic Encyclopedia of Type Strains, Phase III (KMG-III): the genomes of soil and plant-associated and newly described type strains.</title>
        <authorList>
            <person name="Whitman W."/>
        </authorList>
    </citation>
    <scope>NUCLEOTIDE SEQUENCE [LARGE SCALE GENOMIC DNA]</scope>
    <source>
        <strain evidence="15 16">CECT 4207</strain>
    </source>
</reference>
<dbReference type="InterPro" id="IPR022689">
    <property type="entry name" value="Iron_dep_repressor"/>
</dbReference>
<dbReference type="Pfam" id="PF01325">
    <property type="entry name" value="Fe_dep_repress"/>
    <property type="match status" value="1"/>
</dbReference>
<protein>
    <recommendedName>
        <fullName evidence="12">Manganese transport regulator</fullName>
    </recommendedName>
</protein>
<dbReference type="Gene3D" id="2.30.30.90">
    <property type="match status" value="1"/>
</dbReference>
<gene>
    <name evidence="15" type="ORF">FHR86_003714</name>
</gene>
<evidence type="ECO:0000256" key="5">
    <source>
        <dbReference type="ARBA" id="ARBA00022491"/>
    </source>
</evidence>
<keyword evidence="7" id="KW-0805">Transcription regulation</keyword>
<evidence type="ECO:0000256" key="4">
    <source>
        <dbReference type="ARBA" id="ARBA00022490"/>
    </source>
</evidence>
<evidence type="ECO:0000256" key="13">
    <source>
        <dbReference type="SAM" id="MobiDB-lite"/>
    </source>
</evidence>
<dbReference type="CDD" id="cd00090">
    <property type="entry name" value="HTH_ARSR"/>
    <property type="match status" value="1"/>
</dbReference>
<dbReference type="InterPro" id="IPR036388">
    <property type="entry name" value="WH-like_DNA-bd_sf"/>
</dbReference>
<feature type="region of interest" description="Disordered" evidence="13">
    <location>
        <begin position="135"/>
        <end position="154"/>
    </location>
</feature>
<sequence>MGTNTGSGALQASDLSAVAQDYLKLVWLLREWSDEPVTVGLVAERLGVSPSTASEGIRKYATQGLLTHARYGGVELTPTGLDYALVMVRRHRLLETFLVQKLGYRWDEVHHEAEVLEHAVSDTFIARIDELLGHPQHDPHGDPIPQPGEHPDRPDAVPLVDAQPGQAVSIRRVSDESAELLRYFAEQGLVPDAQIIIQERKTFTAGTPVRLIGTGKDISLGDEAAAALWIEGAPSD</sequence>
<comment type="caution">
    <text evidence="15">The sequence shown here is derived from an EMBL/GenBank/DDBJ whole genome shotgun (WGS) entry which is preliminary data.</text>
</comment>
<feature type="domain" description="HTH dtxR-type" evidence="14">
    <location>
        <begin position="15"/>
        <end position="77"/>
    </location>
</feature>
<accession>A0ABX0TQ68</accession>
<comment type="subcellular location">
    <subcellularLocation>
        <location evidence="1">Cytoplasm</location>
    </subcellularLocation>
</comment>
<dbReference type="Pfam" id="PF04023">
    <property type="entry name" value="FeoA"/>
    <property type="match status" value="1"/>
</dbReference>
<dbReference type="InterPro" id="IPR011991">
    <property type="entry name" value="ArsR-like_HTH"/>
</dbReference>
<dbReference type="InterPro" id="IPR038157">
    <property type="entry name" value="FeoA_core_dom"/>
</dbReference>
<dbReference type="InterPro" id="IPR008988">
    <property type="entry name" value="Transcriptional_repressor_C"/>
</dbReference>
<dbReference type="SUPFAM" id="SSF47979">
    <property type="entry name" value="Iron-dependent repressor protein, dimerization domain"/>
    <property type="match status" value="1"/>
</dbReference>
<evidence type="ECO:0000256" key="7">
    <source>
        <dbReference type="ARBA" id="ARBA00023015"/>
    </source>
</evidence>
<evidence type="ECO:0000256" key="11">
    <source>
        <dbReference type="ARBA" id="ARBA00023211"/>
    </source>
</evidence>
<comment type="subunit">
    <text evidence="3">Homodimer.</text>
</comment>
<dbReference type="PANTHER" id="PTHR33238">
    <property type="entry name" value="IRON (METAL) DEPENDENT REPRESSOR, DTXR FAMILY"/>
    <property type="match status" value="1"/>
</dbReference>
<evidence type="ECO:0000256" key="10">
    <source>
        <dbReference type="ARBA" id="ARBA00023163"/>
    </source>
</evidence>
<dbReference type="InterPro" id="IPR001367">
    <property type="entry name" value="Fe_dep_repressor"/>
</dbReference>
<dbReference type="RefSeq" id="WP_011777122.1">
    <property type="nucleotide sequence ID" value="NZ_JAAOZD010000011.1"/>
</dbReference>
<dbReference type="EMBL" id="JAAOZD010000011">
    <property type="protein sequence ID" value="NIJ03355.1"/>
    <property type="molecule type" value="Genomic_DNA"/>
</dbReference>
<name>A0ABX0TQ68_9MICC</name>
<dbReference type="Pfam" id="PF02742">
    <property type="entry name" value="Fe_dep_repr_C"/>
    <property type="match status" value="1"/>
</dbReference>
<dbReference type="InterPro" id="IPR022687">
    <property type="entry name" value="HTH_DTXR"/>
</dbReference>